<evidence type="ECO:0000313" key="1">
    <source>
        <dbReference type="EMBL" id="WMT80646.1"/>
    </source>
</evidence>
<accession>A0ABY9PY84</accession>
<organism evidence="1 2">
    <name type="scientific">Terrisporobacter mayombei</name>
    <dbReference type="NCBI Taxonomy" id="1541"/>
    <lineage>
        <taxon>Bacteria</taxon>
        <taxon>Bacillati</taxon>
        <taxon>Bacillota</taxon>
        <taxon>Clostridia</taxon>
        <taxon>Peptostreptococcales</taxon>
        <taxon>Peptostreptococcaceae</taxon>
        <taxon>Terrisporobacter</taxon>
    </lineage>
</organism>
<keyword evidence="2" id="KW-1185">Reference proteome</keyword>
<dbReference type="EMBL" id="CP101637">
    <property type="protein sequence ID" value="WMT80646.1"/>
    <property type="molecule type" value="Genomic_DNA"/>
</dbReference>
<evidence type="ECO:0008006" key="3">
    <source>
        <dbReference type="Google" id="ProtNLM"/>
    </source>
</evidence>
<dbReference type="RefSeq" id="WP_228104874.1">
    <property type="nucleotide sequence ID" value="NZ_CP101637.1"/>
</dbReference>
<dbReference type="SUPFAM" id="SSF88659">
    <property type="entry name" value="Sigma3 and sigma4 domains of RNA polymerase sigma factors"/>
    <property type="match status" value="1"/>
</dbReference>
<evidence type="ECO:0000313" key="2">
    <source>
        <dbReference type="Proteomes" id="UP001235030"/>
    </source>
</evidence>
<sequence>MTKEELKEYIETKREIKIIEEKIEYLKSQKTSIKSMIIDDMPKPEPEQDRLGELLGEIEELIELYNVKQDKLFKQQIKIEKCIDKLDNAKERNIMRLRYLEGHKWEKVCVETNYSWEGIHKVHRRILAKIK</sequence>
<dbReference type="Gene3D" id="1.20.140.160">
    <property type="match status" value="1"/>
</dbReference>
<gene>
    <name evidence="1" type="ORF">TEMA_09670</name>
</gene>
<proteinExistence type="predicted"/>
<dbReference type="Proteomes" id="UP001235030">
    <property type="component" value="Chromosome"/>
</dbReference>
<dbReference type="InterPro" id="IPR013324">
    <property type="entry name" value="RNA_pol_sigma_r3/r4-like"/>
</dbReference>
<name>A0ABY9PY84_9FIRM</name>
<protein>
    <recommendedName>
        <fullName evidence="3">RNA polymerase sigma-70 region 4 domain-containing protein</fullName>
    </recommendedName>
</protein>
<reference evidence="1 2" key="1">
    <citation type="submission" date="2022-07" db="EMBL/GenBank/DDBJ databases">
        <title>Genome sequence of Terrisporobacter mayombei DSM6539.</title>
        <authorList>
            <person name="Boeer T."/>
            <person name="Bengelsdorf F.R."/>
            <person name="Daniel R."/>
            <person name="Poehlein A."/>
        </authorList>
    </citation>
    <scope>NUCLEOTIDE SEQUENCE [LARGE SCALE GENOMIC DNA]</scope>
    <source>
        <strain evidence="1 2">DSM 6539</strain>
    </source>
</reference>